<evidence type="ECO:0000256" key="4">
    <source>
        <dbReference type="ARBA" id="ARBA00022695"/>
    </source>
</evidence>
<dbReference type="SMART" id="SM00028">
    <property type="entry name" value="TPR"/>
    <property type="match status" value="6"/>
</dbReference>
<dbReference type="EC" id="2.4.2.31" evidence="9"/>
<dbReference type="PROSITE" id="PS51996">
    <property type="entry name" value="TR_MART"/>
    <property type="match status" value="1"/>
</dbReference>
<feature type="repeat" description="TPR" evidence="8">
    <location>
        <begin position="547"/>
        <end position="580"/>
    </location>
</feature>
<protein>
    <recommendedName>
        <fullName evidence="9">NAD(P)(+)--arginine ADP-ribosyltransferase</fullName>
        <ecNumber evidence="9">2.4.2.31</ecNumber>
    </recommendedName>
    <alternativeName>
        <fullName evidence="9">Mono(ADP-ribosyl)transferase</fullName>
    </alternativeName>
</protein>
<proteinExistence type="inferred from homology"/>
<accession>A0A819BE98</accession>
<dbReference type="InterPro" id="IPR000768">
    <property type="entry name" value="ART"/>
</dbReference>
<keyword evidence="5" id="KW-0677">Repeat</keyword>
<evidence type="ECO:0000256" key="9">
    <source>
        <dbReference type="RuleBase" id="RU361228"/>
    </source>
</evidence>
<comment type="similarity">
    <text evidence="1 9">Belongs to the Arg-specific ADP-ribosyltransferase family.</text>
</comment>
<dbReference type="PANTHER" id="PTHR45641">
    <property type="entry name" value="TETRATRICOPEPTIDE REPEAT PROTEIN (AFU_ORTHOLOGUE AFUA_6G03870)"/>
    <property type="match status" value="1"/>
</dbReference>
<dbReference type="InterPro" id="IPR011990">
    <property type="entry name" value="TPR-like_helical_dom_sf"/>
</dbReference>
<sequence>MSVIESKAESFVLIWLDQTIKKNKDTVDSEQKLRAIVNSLVTCHTINEAMDLIEQVQDQQIYLIVSGKLGKQILSMNQIVDSSKLNSIYIFCGDQNENKELLQLSNKVRAIFVEIDPLCARLKDDTEQALKNLLPMSTTSGTSADEKNQVKFLCSQLHRDLLFTMEYSNNARLELADFCSSVYKLSPTQLKCIQELKTEYHAGKAIWWYTRQTFLFKMLNTALLTQDISILYKFHFFIKDLHMQLEQMHSLYKPSLESRVFTVYRGLNMSSEDFEKTIRGEIKNLIAFDSFLSTSLDENVAKEFALDKQDPNNESVVFHMEIDADQTERPFADISRWSNFKNEREVLFSIGTVFRIDDVAKEKAIDGIWTVHLSTVSEKDEQLQKETQQIQSTLLEFFQGVLHAQREAKAKYDEKIPGSNANVASMHYKQGEYEDSLIFYEKALEAFNNLKSPDPLTKAAYISNVAKAHMALEHNDTALDLYKEALYIRRRLCEPNDPSLIHILHTIGHIYRGKKNWNEAFEQYNEALKLQLLSIESSGLSDPSSIAVTYICIGNIFHHQERYQEALESFLEALQQQHKHLSEQHPFLAFLYNNIGAMYYKIKKYDLALENQLKCLEIESKALPKEHKTFAETYKNIATTYEKRRQFDEAIEFTQKYIDQLKLHDSKGSKELNDAMQLLKTIQISRDNRK</sequence>
<name>A0A819BE98_9BILA</name>
<dbReference type="Gene3D" id="1.25.40.10">
    <property type="entry name" value="Tetratricopeptide repeat domain"/>
    <property type="match status" value="2"/>
</dbReference>
<keyword evidence="6 8" id="KW-0802">TPR repeat</keyword>
<dbReference type="PROSITE" id="PS50005">
    <property type="entry name" value="TPR"/>
    <property type="match status" value="3"/>
</dbReference>
<dbReference type="Gene3D" id="3.90.176.10">
    <property type="entry name" value="Toxin ADP-ribosyltransferase, Chain A, domain 1"/>
    <property type="match status" value="1"/>
</dbReference>
<dbReference type="InterPro" id="IPR019734">
    <property type="entry name" value="TPR_rpt"/>
</dbReference>
<dbReference type="SUPFAM" id="SSF48452">
    <property type="entry name" value="TPR-like"/>
    <property type="match status" value="1"/>
</dbReference>
<keyword evidence="4" id="KW-0548">Nucleotidyltransferase</keyword>
<dbReference type="Pfam" id="PF01129">
    <property type="entry name" value="ART"/>
    <property type="match status" value="1"/>
</dbReference>
<keyword evidence="11" id="KW-1185">Reference proteome</keyword>
<feature type="repeat" description="TPR" evidence="8">
    <location>
        <begin position="501"/>
        <end position="534"/>
    </location>
</feature>
<evidence type="ECO:0000256" key="1">
    <source>
        <dbReference type="ARBA" id="ARBA00009558"/>
    </source>
</evidence>
<comment type="caution">
    <text evidence="10">The sequence shown here is derived from an EMBL/GenBank/DDBJ whole genome shotgun (WGS) entry which is preliminary data.</text>
</comment>
<dbReference type="Proteomes" id="UP000663866">
    <property type="component" value="Unassembled WGS sequence"/>
</dbReference>
<dbReference type="Pfam" id="PF13424">
    <property type="entry name" value="TPR_12"/>
    <property type="match status" value="2"/>
</dbReference>
<organism evidence="10 11">
    <name type="scientific">Rotaria magnacalcarata</name>
    <dbReference type="NCBI Taxonomy" id="392030"/>
    <lineage>
        <taxon>Eukaryota</taxon>
        <taxon>Metazoa</taxon>
        <taxon>Spiralia</taxon>
        <taxon>Gnathifera</taxon>
        <taxon>Rotifera</taxon>
        <taxon>Eurotatoria</taxon>
        <taxon>Bdelloidea</taxon>
        <taxon>Philodinida</taxon>
        <taxon>Philodinidae</taxon>
        <taxon>Rotaria</taxon>
    </lineage>
</organism>
<keyword evidence="3 9" id="KW-0808">Transferase</keyword>
<keyword evidence="9" id="KW-0520">NAD</keyword>
<dbReference type="EMBL" id="CAJOBG010000307">
    <property type="protein sequence ID" value="CAF3795224.1"/>
    <property type="molecule type" value="Genomic_DNA"/>
</dbReference>
<dbReference type="GO" id="GO:0106274">
    <property type="term" value="F:NAD+-protein-arginine ADP-ribosyltransferase activity"/>
    <property type="evidence" value="ECO:0007669"/>
    <property type="project" value="UniProtKB-EC"/>
</dbReference>
<evidence type="ECO:0000256" key="2">
    <source>
        <dbReference type="ARBA" id="ARBA00022676"/>
    </source>
</evidence>
<evidence type="ECO:0000256" key="5">
    <source>
        <dbReference type="ARBA" id="ARBA00022737"/>
    </source>
</evidence>
<feature type="repeat" description="TPR" evidence="8">
    <location>
        <begin position="589"/>
        <end position="622"/>
    </location>
</feature>
<dbReference type="SUPFAM" id="SSF56399">
    <property type="entry name" value="ADP-ribosylation"/>
    <property type="match status" value="1"/>
</dbReference>
<dbReference type="Pfam" id="PF13374">
    <property type="entry name" value="TPR_10"/>
    <property type="match status" value="1"/>
</dbReference>
<gene>
    <name evidence="10" type="ORF">OVN521_LOCUS3545</name>
</gene>
<comment type="catalytic activity">
    <reaction evidence="7 9">
        <text>L-arginyl-[protein] + NAD(+) = N(omega)-(ADP-D-ribosyl)-L-arginyl-[protein] + nicotinamide + H(+)</text>
        <dbReference type="Rhea" id="RHEA:19149"/>
        <dbReference type="Rhea" id="RHEA-COMP:10532"/>
        <dbReference type="Rhea" id="RHEA-COMP:15087"/>
        <dbReference type="ChEBI" id="CHEBI:15378"/>
        <dbReference type="ChEBI" id="CHEBI:17154"/>
        <dbReference type="ChEBI" id="CHEBI:29965"/>
        <dbReference type="ChEBI" id="CHEBI:57540"/>
        <dbReference type="ChEBI" id="CHEBI:142554"/>
        <dbReference type="EC" id="2.4.2.31"/>
    </reaction>
</comment>
<dbReference type="PANTHER" id="PTHR45641:SF19">
    <property type="entry name" value="NEPHROCYSTIN-3"/>
    <property type="match status" value="1"/>
</dbReference>
<evidence type="ECO:0000256" key="8">
    <source>
        <dbReference type="PROSITE-ProRule" id="PRU00339"/>
    </source>
</evidence>
<evidence type="ECO:0000313" key="11">
    <source>
        <dbReference type="Proteomes" id="UP000663866"/>
    </source>
</evidence>
<dbReference type="AlphaFoldDB" id="A0A819BE98"/>
<keyword evidence="2 9" id="KW-0328">Glycosyltransferase</keyword>
<keyword evidence="9" id="KW-0521">NADP</keyword>
<evidence type="ECO:0000313" key="10">
    <source>
        <dbReference type="EMBL" id="CAF3795224.1"/>
    </source>
</evidence>
<dbReference type="GO" id="GO:0016779">
    <property type="term" value="F:nucleotidyltransferase activity"/>
    <property type="evidence" value="ECO:0007669"/>
    <property type="project" value="UniProtKB-KW"/>
</dbReference>
<reference evidence="10" key="1">
    <citation type="submission" date="2021-02" db="EMBL/GenBank/DDBJ databases">
        <authorList>
            <person name="Nowell W R."/>
        </authorList>
    </citation>
    <scope>NUCLEOTIDE SEQUENCE</scope>
</reference>
<evidence type="ECO:0000256" key="6">
    <source>
        <dbReference type="ARBA" id="ARBA00022803"/>
    </source>
</evidence>
<evidence type="ECO:0000256" key="7">
    <source>
        <dbReference type="ARBA" id="ARBA00047597"/>
    </source>
</evidence>
<evidence type="ECO:0000256" key="3">
    <source>
        <dbReference type="ARBA" id="ARBA00022679"/>
    </source>
</evidence>